<dbReference type="PROSITE" id="PS00978">
    <property type="entry name" value="FAD_G3PDH_2"/>
    <property type="match status" value="1"/>
</dbReference>
<name>A0A7V8FXF5_9BURK</name>
<dbReference type="EC" id="1.1.5.3" evidence="6"/>
<sequence length="528" mass="59911">MNQQGLYDILVIGGGINGAGVARDAAGRGLSVALCEQNDFAGATSSASTKLIHGGLRYLEYHEFRLVAEALSEREHLLDIAPHIAWPLRFVMPHVEGLRPRWMIRLGLWLYDHIGGRISLPRSRALRLDRMAQASGLKRDITRGFAYSDAWVDDARLVIFNLLSAQEHGAEIMPRTRLESARRIESQDGGERHWLCTLEDMPTGERRSVRARALVNAAGPWVAQMDRQLNAQDGDGRHAAVKLVRGSHIVVPRLFSGEHAYILQNDDKRIVFMIPYEERYTLIGTTDVPQQNMDKGARISAEEEQYLLRAVNRYLERPIAAQDIVWRYAGVRPLFDDEADNPSAVTRDYTLVLQEQHGLPCVSVYGGKITTYRRLAESVMDKLAPWTRERARRARWTATEALPGARFRRSDRAREVEQLQRKYESLDPRYLTRLFARHGLNSHIVLGGAQTPDGLGRDFGGGLTQREVEYLVMHEWARTADDVLWRRTKCGLHMNEEDRQAFRDWFADAMAARLGQIQAQRDAASPAM</sequence>
<dbReference type="SUPFAM" id="SSF54373">
    <property type="entry name" value="FAD-linked reductases, C-terminal domain"/>
    <property type="match status" value="1"/>
</dbReference>
<dbReference type="Gene3D" id="6.10.250.1890">
    <property type="match status" value="1"/>
</dbReference>
<proteinExistence type="inferred from homology"/>
<dbReference type="PROSITE" id="PS00977">
    <property type="entry name" value="FAD_G3PDH_1"/>
    <property type="match status" value="1"/>
</dbReference>
<dbReference type="PANTHER" id="PTHR11985:SF15">
    <property type="entry name" value="GLYCEROL-3-PHOSPHATE DEHYDROGENASE, MITOCHONDRIAL"/>
    <property type="match status" value="1"/>
</dbReference>
<dbReference type="NCBIfam" id="NF009906">
    <property type="entry name" value="PRK13369.1"/>
    <property type="match status" value="1"/>
</dbReference>
<dbReference type="PANTHER" id="PTHR11985">
    <property type="entry name" value="GLYCEROL-3-PHOSPHATE DEHYDROGENASE"/>
    <property type="match status" value="1"/>
</dbReference>
<dbReference type="AlphaFoldDB" id="A0A7V8FXF5"/>
<evidence type="ECO:0000256" key="2">
    <source>
        <dbReference type="ARBA" id="ARBA00007330"/>
    </source>
</evidence>
<dbReference type="NCBIfam" id="NF008899">
    <property type="entry name" value="PRK12266.1"/>
    <property type="match status" value="1"/>
</dbReference>
<dbReference type="InterPro" id="IPR000447">
    <property type="entry name" value="G3P_DH_FAD-dep"/>
</dbReference>
<keyword evidence="5 6" id="KW-0560">Oxidoreductase</keyword>
<evidence type="ECO:0000259" key="7">
    <source>
        <dbReference type="Pfam" id="PF01266"/>
    </source>
</evidence>
<dbReference type="InterPro" id="IPR006076">
    <property type="entry name" value="FAD-dep_OxRdtase"/>
</dbReference>
<gene>
    <name evidence="9" type="primary">glpD_2</name>
    <name evidence="9" type="ORF">GAK35_01716</name>
</gene>
<evidence type="ECO:0000259" key="8">
    <source>
        <dbReference type="Pfam" id="PF16901"/>
    </source>
</evidence>
<dbReference type="GO" id="GO:0009331">
    <property type="term" value="C:glycerol-3-phosphate dehydrogenase (FAD) complex"/>
    <property type="evidence" value="ECO:0007669"/>
    <property type="project" value="UniProtKB-UniRule"/>
</dbReference>
<dbReference type="Pfam" id="PF01266">
    <property type="entry name" value="DAO"/>
    <property type="match status" value="1"/>
</dbReference>
<comment type="catalytic activity">
    <reaction evidence="6">
        <text>a quinone + sn-glycerol 3-phosphate = dihydroxyacetone phosphate + a quinol</text>
        <dbReference type="Rhea" id="RHEA:18977"/>
        <dbReference type="ChEBI" id="CHEBI:24646"/>
        <dbReference type="ChEBI" id="CHEBI:57597"/>
        <dbReference type="ChEBI" id="CHEBI:57642"/>
        <dbReference type="ChEBI" id="CHEBI:132124"/>
        <dbReference type="EC" id="1.1.5.3"/>
    </reaction>
</comment>
<dbReference type="Gene3D" id="1.10.8.870">
    <property type="entry name" value="Alpha-glycerophosphate oxidase, cap domain"/>
    <property type="match status" value="1"/>
</dbReference>
<organism evidence="9 10">
    <name type="scientific">Herbaspirillum frisingense</name>
    <dbReference type="NCBI Taxonomy" id="92645"/>
    <lineage>
        <taxon>Bacteria</taxon>
        <taxon>Pseudomonadati</taxon>
        <taxon>Pseudomonadota</taxon>
        <taxon>Betaproteobacteria</taxon>
        <taxon>Burkholderiales</taxon>
        <taxon>Oxalobacteraceae</taxon>
        <taxon>Herbaspirillum</taxon>
    </lineage>
</organism>
<dbReference type="PRINTS" id="PR01001">
    <property type="entry name" value="FADG3PDH"/>
</dbReference>
<dbReference type="GO" id="GO:0046168">
    <property type="term" value="P:glycerol-3-phosphate catabolic process"/>
    <property type="evidence" value="ECO:0007669"/>
    <property type="project" value="TreeGrafter"/>
</dbReference>
<dbReference type="SUPFAM" id="SSF51905">
    <property type="entry name" value="FAD/NAD(P)-binding domain"/>
    <property type="match status" value="1"/>
</dbReference>
<dbReference type="EMBL" id="WNDX01000042">
    <property type="protein sequence ID" value="KAF1044517.1"/>
    <property type="molecule type" value="Genomic_DNA"/>
</dbReference>
<feature type="domain" description="Alpha-glycerophosphate oxidase C-terminal" evidence="8">
    <location>
        <begin position="397"/>
        <end position="519"/>
    </location>
</feature>
<evidence type="ECO:0000256" key="3">
    <source>
        <dbReference type="ARBA" id="ARBA00022630"/>
    </source>
</evidence>
<keyword evidence="3 6" id="KW-0285">Flavoprotein</keyword>
<evidence type="ECO:0000256" key="6">
    <source>
        <dbReference type="RuleBase" id="RU361217"/>
    </source>
</evidence>
<evidence type="ECO:0000256" key="5">
    <source>
        <dbReference type="ARBA" id="ARBA00023002"/>
    </source>
</evidence>
<evidence type="ECO:0000256" key="4">
    <source>
        <dbReference type="ARBA" id="ARBA00022827"/>
    </source>
</evidence>
<reference evidence="10" key="1">
    <citation type="journal article" date="2020" name="MBio">
        <title>Horizontal gene transfer to a defensive symbiont with a reduced genome amongst a multipartite beetle microbiome.</title>
        <authorList>
            <person name="Waterworth S.C."/>
            <person name="Florez L.V."/>
            <person name="Rees E.R."/>
            <person name="Hertweck C."/>
            <person name="Kaltenpoth M."/>
            <person name="Kwan J.C."/>
        </authorList>
    </citation>
    <scope>NUCLEOTIDE SEQUENCE [LARGE SCALE GENOMIC DNA]</scope>
</reference>
<dbReference type="Gene3D" id="3.50.50.60">
    <property type="entry name" value="FAD/NAD(P)-binding domain"/>
    <property type="match status" value="1"/>
</dbReference>
<comment type="caution">
    <text evidence="9">The sequence shown here is derived from an EMBL/GenBank/DDBJ whole genome shotgun (WGS) entry which is preliminary data.</text>
</comment>
<evidence type="ECO:0000313" key="9">
    <source>
        <dbReference type="EMBL" id="KAF1044517.1"/>
    </source>
</evidence>
<dbReference type="GO" id="GO:0004368">
    <property type="term" value="F:glycerol-3-phosphate dehydrogenase (quinone) activity"/>
    <property type="evidence" value="ECO:0007669"/>
    <property type="project" value="UniProtKB-EC"/>
</dbReference>
<evidence type="ECO:0000313" key="10">
    <source>
        <dbReference type="Proteomes" id="UP000462435"/>
    </source>
</evidence>
<keyword evidence="4" id="KW-0274">FAD</keyword>
<dbReference type="InterPro" id="IPR031656">
    <property type="entry name" value="DAO_C"/>
</dbReference>
<dbReference type="InterPro" id="IPR036188">
    <property type="entry name" value="FAD/NAD-bd_sf"/>
</dbReference>
<comment type="cofactor">
    <cofactor evidence="1 6">
        <name>FAD</name>
        <dbReference type="ChEBI" id="CHEBI:57692"/>
    </cofactor>
</comment>
<dbReference type="Gene3D" id="3.30.9.10">
    <property type="entry name" value="D-Amino Acid Oxidase, subunit A, domain 2"/>
    <property type="match status" value="1"/>
</dbReference>
<dbReference type="Proteomes" id="UP000462435">
    <property type="component" value="Unassembled WGS sequence"/>
</dbReference>
<evidence type="ECO:0000256" key="1">
    <source>
        <dbReference type="ARBA" id="ARBA00001974"/>
    </source>
</evidence>
<dbReference type="Pfam" id="PF16901">
    <property type="entry name" value="DAO_C"/>
    <property type="match status" value="1"/>
</dbReference>
<comment type="similarity">
    <text evidence="2 6">Belongs to the FAD-dependent glycerol-3-phosphate dehydrogenase family.</text>
</comment>
<protein>
    <recommendedName>
        <fullName evidence="6">Glycerol-3-phosphate dehydrogenase</fullName>
        <ecNumber evidence="6">1.1.5.3</ecNumber>
    </recommendedName>
</protein>
<accession>A0A7V8FXF5</accession>
<feature type="domain" description="FAD dependent oxidoreductase" evidence="7">
    <location>
        <begin position="8"/>
        <end position="341"/>
    </location>
</feature>
<dbReference type="InterPro" id="IPR038299">
    <property type="entry name" value="DAO_C_sf"/>
</dbReference>